<reference evidence="12 13" key="1">
    <citation type="submission" date="2019-04" db="EMBL/GenBank/DDBJ databases">
        <authorList>
            <person name="Feng G."/>
            <person name="Zhu H."/>
        </authorList>
    </citation>
    <scope>NUCLEOTIDE SEQUENCE [LARGE SCALE GENOMIC DNA]</scope>
    <source>
        <strain evidence="12 13">6HR-1</strain>
    </source>
</reference>
<comment type="subcellular location">
    <subcellularLocation>
        <location evidence="9">Cytoplasm</location>
    </subcellularLocation>
</comment>
<feature type="region of interest" description="Disordered" evidence="10">
    <location>
        <begin position="1"/>
        <end position="41"/>
    </location>
</feature>
<dbReference type="GO" id="GO:0051539">
    <property type="term" value="F:4 iron, 4 sulfur cluster binding"/>
    <property type="evidence" value="ECO:0007669"/>
    <property type="project" value="UniProtKB-KW"/>
</dbReference>
<keyword evidence="2 9" id="KW-0963">Cytoplasm</keyword>
<keyword evidence="5 9" id="KW-0671">Queuosine biosynthesis</keyword>
<evidence type="ECO:0000256" key="1">
    <source>
        <dbReference type="ARBA" id="ARBA00022485"/>
    </source>
</evidence>
<comment type="similarity">
    <text evidence="9">Belongs to the QueG family.</text>
</comment>
<evidence type="ECO:0000256" key="10">
    <source>
        <dbReference type="SAM" id="MobiDB-lite"/>
    </source>
</evidence>
<keyword evidence="3 9" id="KW-0819">tRNA processing</keyword>
<evidence type="ECO:0000256" key="3">
    <source>
        <dbReference type="ARBA" id="ARBA00022694"/>
    </source>
</evidence>
<dbReference type="InterPro" id="IPR017900">
    <property type="entry name" value="4Fe4S_Fe_S_CS"/>
</dbReference>
<feature type="binding site" evidence="9">
    <location>
        <position position="101"/>
    </location>
    <ligand>
        <name>cob(II)alamin</name>
        <dbReference type="ChEBI" id="CHEBI:16304"/>
    </ligand>
</feature>
<name>A0A4Z0NV34_9HYPH</name>
<comment type="subunit">
    <text evidence="9">Monomer.</text>
</comment>
<feature type="active site" description="Proton donor" evidence="9">
    <location>
        <position position="176"/>
    </location>
</feature>
<dbReference type="GO" id="GO:0046872">
    <property type="term" value="F:metal ion binding"/>
    <property type="evidence" value="ECO:0007669"/>
    <property type="project" value="UniProtKB-KW"/>
</dbReference>
<evidence type="ECO:0000256" key="6">
    <source>
        <dbReference type="ARBA" id="ARBA00023002"/>
    </source>
</evidence>
<dbReference type="SUPFAM" id="SSF48371">
    <property type="entry name" value="ARM repeat"/>
    <property type="match status" value="1"/>
</dbReference>
<feature type="binding site" evidence="9">
    <location>
        <position position="236"/>
    </location>
    <ligand>
        <name>[4Fe-4S] cluster</name>
        <dbReference type="ChEBI" id="CHEBI:49883"/>
        <label>1</label>
    </ligand>
</feature>
<dbReference type="InterPro" id="IPR016024">
    <property type="entry name" value="ARM-type_fold"/>
</dbReference>
<feature type="binding site" evidence="9">
    <location>
        <position position="211"/>
    </location>
    <ligand>
        <name>cob(II)alamin</name>
        <dbReference type="ChEBI" id="CHEBI:16304"/>
    </ligand>
</feature>
<evidence type="ECO:0000256" key="5">
    <source>
        <dbReference type="ARBA" id="ARBA00022785"/>
    </source>
</evidence>
<dbReference type="NCBIfam" id="TIGR00276">
    <property type="entry name" value="tRNA epoxyqueuosine(34) reductase QueG"/>
    <property type="match status" value="1"/>
</dbReference>
<comment type="catalytic activity">
    <reaction evidence="9">
        <text>epoxyqueuosine(34) in tRNA + AH2 = queuosine(34) in tRNA + A + H2O</text>
        <dbReference type="Rhea" id="RHEA:32159"/>
        <dbReference type="Rhea" id="RHEA-COMP:18571"/>
        <dbReference type="Rhea" id="RHEA-COMP:18582"/>
        <dbReference type="ChEBI" id="CHEBI:13193"/>
        <dbReference type="ChEBI" id="CHEBI:15377"/>
        <dbReference type="ChEBI" id="CHEBI:17499"/>
        <dbReference type="ChEBI" id="CHEBI:194431"/>
        <dbReference type="ChEBI" id="CHEBI:194443"/>
        <dbReference type="EC" id="1.17.99.6"/>
    </reaction>
</comment>
<evidence type="ECO:0000256" key="9">
    <source>
        <dbReference type="HAMAP-Rule" id="MF_00916"/>
    </source>
</evidence>
<accession>A0A4Z0NV34</accession>
<keyword evidence="9" id="KW-0846">Cobalamin</keyword>
<feature type="binding site" evidence="9">
    <location>
        <begin position="283"/>
        <end position="284"/>
    </location>
    <ligand>
        <name>cob(II)alamin</name>
        <dbReference type="ChEBI" id="CHEBI:16304"/>
    </ligand>
</feature>
<dbReference type="InterPro" id="IPR004453">
    <property type="entry name" value="QueG"/>
</dbReference>
<keyword evidence="9" id="KW-0170">Cobalt</keyword>
<feature type="binding site" evidence="9">
    <location>
        <position position="233"/>
    </location>
    <ligand>
        <name>[4Fe-4S] cluster</name>
        <dbReference type="ChEBI" id="CHEBI:49883"/>
        <label>1</label>
    </ligand>
</feature>
<protein>
    <recommendedName>
        <fullName evidence="9">Epoxyqueuosine reductase</fullName>
        <ecNumber evidence="9">1.17.99.6</ecNumber>
    </recommendedName>
    <alternativeName>
        <fullName evidence="9">Queuosine biosynthesis protein QueG</fullName>
    </alternativeName>
</protein>
<dbReference type="GO" id="GO:0008616">
    <property type="term" value="P:tRNA queuosine(34) biosynthetic process"/>
    <property type="evidence" value="ECO:0007669"/>
    <property type="project" value="UniProtKB-UniRule"/>
</dbReference>
<feature type="binding site" evidence="9">
    <location>
        <position position="230"/>
    </location>
    <ligand>
        <name>[4Fe-4S] cluster</name>
        <dbReference type="ChEBI" id="CHEBI:49883"/>
        <label>1</label>
    </ligand>
</feature>
<dbReference type="SUPFAM" id="SSF46548">
    <property type="entry name" value="alpha-helical ferredoxin"/>
    <property type="match status" value="1"/>
</dbReference>
<dbReference type="Pfam" id="PF08331">
    <property type="entry name" value="QueG_DUF1730"/>
    <property type="match status" value="1"/>
</dbReference>
<evidence type="ECO:0000256" key="4">
    <source>
        <dbReference type="ARBA" id="ARBA00022723"/>
    </source>
</evidence>
<comment type="cofactor">
    <cofactor evidence="9">
        <name>cob(II)alamin</name>
        <dbReference type="ChEBI" id="CHEBI:16304"/>
    </cofactor>
</comment>
<dbReference type="GO" id="GO:0005737">
    <property type="term" value="C:cytoplasm"/>
    <property type="evidence" value="ECO:0007669"/>
    <property type="project" value="UniProtKB-SubCell"/>
</dbReference>
<dbReference type="HAMAP" id="MF_00916">
    <property type="entry name" value="QueG"/>
    <property type="match status" value="1"/>
</dbReference>
<dbReference type="AlphaFoldDB" id="A0A4Z0NV34"/>
<evidence type="ECO:0000256" key="2">
    <source>
        <dbReference type="ARBA" id="ARBA00022490"/>
    </source>
</evidence>
<keyword evidence="7 9" id="KW-0408">Iron</keyword>
<feature type="binding site" evidence="9">
    <location>
        <position position="283"/>
    </location>
    <ligand>
        <name>[4Fe-4S] cluster</name>
        <dbReference type="ChEBI" id="CHEBI:49883"/>
        <label>2</label>
    </ligand>
</feature>
<evidence type="ECO:0000256" key="7">
    <source>
        <dbReference type="ARBA" id="ARBA00023004"/>
    </source>
</evidence>
<evidence type="ECO:0000256" key="8">
    <source>
        <dbReference type="ARBA" id="ARBA00023014"/>
    </source>
</evidence>
<dbReference type="EC" id="1.17.99.6" evidence="9"/>
<feature type="compositionally biased region" description="Basic and acidic residues" evidence="10">
    <location>
        <begin position="1"/>
        <end position="12"/>
    </location>
</feature>
<dbReference type="GO" id="GO:0052693">
    <property type="term" value="F:epoxyqueuosine reductase activity"/>
    <property type="evidence" value="ECO:0007669"/>
    <property type="project" value="UniProtKB-UniRule"/>
</dbReference>
<dbReference type="Gene3D" id="3.30.70.20">
    <property type="match status" value="1"/>
</dbReference>
<comment type="pathway">
    <text evidence="9">tRNA modification; tRNA-queuosine biosynthesis.</text>
</comment>
<comment type="cofactor">
    <cofactor evidence="9">
        <name>[4Fe-4S] cluster</name>
        <dbReference type="ChEBI" id="CHEBI:49883"/>
    </cofactor>
    <text evidence="9">Binds 2 [4Fe-4S] clusters per monomer.</text>
</comment>
<keyword evidence="1 9" id="KW-0004">4Fe-4S</keyword>
<feature type="binding site" evidence="9">
    <location>
        <position position="176"/>
    </location>
    <ligand>
        <name>cob(II)alamin</name>
        <dbReference type="ChEBI" id="CHEBI:16304"/>
    </ligand>
</feature>
<dbReference type="PANTHER" id="PTHR30002:SF4">
    <property type="entry name" value="EPOXYQUEUOSINE REDUCTASE"/>
    <property type="match status" value="1"/>
</dbReference>
<keyword evidence="6 9" id="KW-0560">Oxidoreductase</keyword>
<keyword evidence="13" id="KW-1185">Reference proteome</keyword>
<dbReference type="OrthoDB" id="9784571at2"/>
<dbReference type="Pfam" id="PF13484">
    <property type="entry name" value="Fer4_16"/>
    <property type="match status" value="1"/>
</dbReference>
<evidence type="ECO:0000313" key="13">
    <source>
        <dbReference type="Proteomes" id="UP000297535"/>
    </source>
</evidence>
<dbReference type="InterPro" id="IPR013542">
    <property type="entry name" value="QueG_DUF1730"/>
</dbReference>
<organism evidence="12 13">
    <name type="scientific">Methylobacterium nonmethylotrophicum</name>
    <dbReference type="NCBI Taxonomy" id="1141884"/>
    <lineage>
        <taxon>Bacteria</taxon>
        <taxon>Pseudomonadati</taxon>
        <taxon>Pseudomonadota</taxon>
        <taxon>Alphaproteobacteria</taxon>
        <taxon>Hyphomicrobiales</taxon>
        <taxon>Methylobacteriaceae</taxon>
        <taxon>Methylobacterium</taxon>
    </lineage>
</organism>
<feature type="binding site" evidence="9">
    <location>
        <position position="200"/>
    </location>
    <ligand>
        <name>cob(II)alamin</name>
        <dbReference type="ChEBI" id="CHEBI:16304"/>
    </ligand>
</feature>
<comment type="caution">
    <text evidence="12">The sequence shown here is derived from an EMBL/GenBank/DDBJ whole genome shotgun (WGS) entry which is preliminary data.</text>
</comment>
<evidence type="ECO:0000313" key="12">
    <source>
        <dbReference type="EMBL" id="TGE01027.1"/>
    </source>
</evidence>
<dbReference type="PANTHER" id="PTHR30002">
    <property type="entry name" value="EPOXYQUEUOSINE REDUCTASE"/>
    <property type="match status" value="1"/>
</dbReference>
<comment type="caution">
    <text evidence="9">Lacks conserved residue(s) required for the propagation of feature annotation.</text>
</comment>
<keyword evidence="4 9" id="KW-0479">Metal-binding</keyword>
<gene>
    <name evidence="9 12" type="primary">queG</name>
    <name evidence="12" type="ORF">EU555_05310</name>
</gene>
<feature type="domain" description="4Fe-4S ferredoxin-type" evidence="11">
    <location>
        <begin position="221"/>
        <end position="250"/>
    </location>
</feature>
<keyword evidence="8 9" id="KW-0411">Iron-sulfur</keyword>
<dbReference type="EMBL" id="SRLB01000004">
    <property type="protein sequence ID" value="TGE01027.1"/>
    <property type="molecule type" value="Genomic_DNA"/>
</dbReference>
<proteinExistence type="inferred from homology"/>
<sequence>MGRGRDGEELVRAGEVAPVLPRPARRPGGRDGAGRSLRGPGLLTPDALRRFLETRARALGFDALAVTRPDAVPALPERLAAWLAEGHHGGMGWMAERTEARADPAALWPAVRSIVMLGVNAAPDGDPLAALSDPSLGSIAVYARRRDYHDVIKGKLKELGGAFAAKAGAEIKVFVDTAPVMEKPLAAAAGLGWQGKHSVLVSRDFGNWLMLGAIYTTAELPADAPEGDRCGNCRRCLEACPTDAFPAPYRLDARRCLAYLTIEHAGPIPAAFRAPMGNRVFGCDDCLAVCPWNKFAVATREARLSARQDLAAPPLAELARLDDAAFRARFAGTPIKRTGRDRFLRNVLIAIGNSGDAALAGEAARLLSDASPLVRGMAVWALARLGHLPPAPPPEERDPDVLAEWALARNPGVQRASPLAGAGQRPA</sequence>
<dbReference type="PROSITE" id="PS00198">
    <property type="entry name" value="4FE4S_FER_1"/>
    <property type="match status" value="1"/>
</dbReference>
<feature type="binding site" evidence="9">
    <location>
        <position position="240"/>
    </location>
    <ligand>
        <name>[4Fe-4S] cluster</name>
        <dbReference type="ChEBI" id="CHEBI:49883"/>
        <label>2</label>
    </ligand>
</feature>
<feature type="binding site" evidence="9">
    <location>
        <position position="256"/>
    </location>
    <ligand>
        <name>[4Fe-4S] cluster</name>
        <dbReference type="ChEBI" id="CHEBI:49883"/>
        <label>2</label>
    </ligand>
</feature>
<feature type="binding site" evidence="9">
    <location>
        <position position="290"/>
    </location>
    <ligand>
        <name>[4Fe-4S] cluster</name>
        <dbReference type="ChEBI" id="CHEBI:49883"/>
        <label>1</label>
    </ligand>
</feature>
<comment type="function">
    <text evidence="9">Catalyzes the conversion of epoxyqueuosine (oQ) to queuosine (Q), which is a hypermodified base found in the wobble positions of tRNA(Asp), tRNA(Asn), tRNA(His) and tRNA(Tyr).</text>
</comment>
<dbReference type="InterPro" id="IPR017896">
    <property type="entry name" value="4Fe4S_Fe-S-bd"/>
</dbReference>
<evidence type="ECO:0000259" key="11">
    <source>
        <dbReference type="PROSITE" id="PS51379"/>
    </source>
</evidence>
<dbReference type="PROSITE" id="PS51379">
    <property type="entry name" value="4FE4S_FER_2"/>
    <property type="match status" value="1"/>
</dbReference>
<dbReference type="UniPathway" id="UPA00392"/>
<dbReference type="GO" id="GO:0031419">
    <property type="term" value="F:cobalamin binding"/>
    <property type="evidence" value="ECO:0007669"/>
    <property type="project" value="UniProtKB-KW"/>
</dbReference>
<dbReference type="Proteomes" id="UP000297535">
    <property type="component" value="Unassembled WGS sequence"/>
</dbReference>
<feature type="binding site" evidence="9">
    <location>
        <position position="286"/>
    </location>
    <ligand>
        <name>[4Fe-4S] cluster</name>
        <dbReference type="ChEBI" id="CHEBI:49883"/>
        <label>2</label>
    </ligand>
</feature>